<dbReference type="EMBL" id="BDQV01000585">
    <property type="protein sequence ID" value="GAY66510.1"/>
    <property type="molecule type" value="Genomic_DNA"/>
</dbReference>
<sequence>MWCSDSGFSAQEDEDDGHPNLMWRTTIANGRPDLVHDWTQELDSYFSNQNANNQAFSFESTGVFFNAKKFSMCVAIKKRLCISEELLEVDYLPRSCSRAMKAVGVMKAASCEEIFEFVMSMDGTRYEYASFLFFVFSECSLLYRNLVEDCRWSYGLFGPAAFVKYVIGVEMTLRVMLCYFILGSMRTVVHNQDMYELTWRMLNSIAALEEKQGDQIDLSRFFRAICDTMTVIMLVTAGNFLMEITSEFVASIFVMTKQRFPPILFKDTKRMDHVARRQGCAAQVASEKGLFSLIFNLQVPGSTHYSMVFYFVTRELITGSLLQWFVDGDDEFRNSRLKLIPSVPKGSWIVRQSDGSTPCLLGKAVDCNYIRGPKKFKQYLIENCMKRETSIQVLP</sequence>
<name>A0A2H5QPH2_CITUN</name>
<accession>A0A2H5QPH2</accession>
<dbReference type="AlphaFoldDB" id="A0A2H5QPH2"/>
<evidence type="ECO:0000313" key="2">
    <source>
        <dbReference type="EMBL" id="GAY66510.1"/>
    </source>
</evidence>
<evidence type="ECO:0000259" key="1">
    <source>
        <dbReference type="Pfam" id="PF07059"/>
    </source>
</evidence>
<keyword evidence="3" id="KW-1185">Reference proteome</keyword>
<dbReference type="Proteomes" id="UP000236630">
    <property type="component" value="Unassembled WGS sequence"/>
</dbReference>
<dbReference type="PANTHER" id="PTHR12136:SF100">
    <property type="entry name" value="PROTEIN ENHANCED DISEASE RESISTANCE 2-LIKE"/>
    <property type="match status" value="1"/>
</dbReference>
<dbReference type="InterPro" id="IPR045096">
    <property type="entry name" value="EDR2-like"/>
</dbReference>
<organism evidence="2 3">
    <name type="scientific">Citrus unshiu</name>
    <name type="common">Satsuma mandarin</name>
    <name type="synonym">Citrus nobilis var. unshiu</name>
    <dbReference type="NCBI Taxonomy" id="55188"/>
    <lineage>
        <taxon>Eukaryota</taxon>
        <taxon>Viridiplantae</taxon>
        <taxon>Streptophyta</taxon>
        <taxon>Embryophyta</taxon>
        <taxon>Tracheophyta</taxon>
        <taxon>Spermatophyta</taxon>
        <taxon>Magnoliopsida</taxon>
        <taxon>eudicotyledons</taxon>
        <taxon>Gunneridae</taxon>
        <taxon>Pentapetalae</taxon>
        <taxon>rosids</taxon>
        <taxon>malvids</taxon>
        <taxon>Sapindales</taxon>
        <taxon>Rutaceae</taxon>
        <taxon>Aurantioideae</taxon>
        <taxon>Citrus</taxon>
    </lineage>
</organism>
<proteinExistence type="predicted"/>
<feature type="domain" description="Protein ENHANCED DISEASE RESISTANCE 2 C-terminal" evidence="1">
    <location>
        <begin position="264"/>
        <end position="378"/>
    </location>
</feature>
<reference evidence="2 3" key="1">
    <citation type="journal article" date="2017" name="Front. Genet.">
        <title>Draft sequencing of the heterozygous diploid genome of Satsuma (Citrus unshiu Marc.) using a hybrid assembly approach.</title>
        <authorList>
            <person name="Shimizu T."/>
            <person name="Tanizawa Y."/>
            <person name="Mochizuki T."/>
            <person name="Nagasaki H."/>
            <person name="Yoshioka T."/>
            <person name="Toyoda A."/>
            <person name="Fujiyama A."/>
            <person name="Kaminuma E."/>
            <person name="Nakamura Y."/>
        </authorList>
    </citation>
    <scope>NUCLEOTIDE SEQUENCE [LARGE SCALE GENOMIC DNA]</scope>
    <source>
        <strain evidence="3">cv. Miyagawa wase</strain>
    </source>
</reference>
<gene>
    <name evidence="2" type="ORF">CUMW_249340</name>
</gene>
<dbReference type="InterPro" id="IPR009769">
    <property type="entry name" value="EDR2_C"/>
</dbReference>
<dbReference type="Pfam" id="PF07059">
    <property type="entry name" value="EDR2_C"/>
    <property type="match status" value="1"/>
</dbReference>
<dbReference type="PANTHER" id="PTHR12136">
    <property type="entry name" value="ENHANCED DISEASE RESISTANCE-RELATED"/>
    <property type="match status" value="1"/>
</dbReference>
<evidence type="ECO:0000313" key="3">
    <source>
        <dbReference type="Proteomes" id="UP000236630"/>
    </source>
</evidence>
<comment type="caution">
    <text evidence="2">The sequence shown here is derived from an EMBL/GenBank/DDBJ whole genome shotgun (WGS) entry which is preliminary data.</text>
</comment>
<protein>
    <recommendedName>
        <fullName evidence="1">Protein ENHANCED DISEASE RESISTANCE 2 C-terminal domain-containing protein</fullName>
    </recommendedName>
</protein>